<dbReference type="Proteomes" id="UP001381693">
    <property type="component" value="Unassembled WGS sequence"/>
</dbReference>
<feature type="domain" description="Schlafen AlbA-2" evidence="1">
    <location>
        <begin position="74"/>
        <end position="136"/>
    </location>
</feature>
<dbReference type="InterPro" id="IPR038461">
    <property type="entry name" value="Schlafen_AlbA_2_dom_sf"/>
</dbReference>
<name>A0AAN8X611_HALRR</name>
<dbReference type="AlphaFoldDB" id="A0AAN8X611"/>
<dbReference type="Gene3D" id="3.30.950.30">
    <property type="entry name" value="Schlafen, AAA domain"/>
    <property type="match status" value="1"/>
</dbReference>
<evidence type="ECO:0000313" key="2">
    <source>
        <dbReference type="EMBL" id="KAK7077207.1"/>
    </source>
</evidence>
<feature type="non-terminal residue" evidence="2">
    <location>
        <position position="1"/>
    </location>
</feature>
<protein>
    <recommendedName>
        <fullName evidence="1">Schlafen AlbA-2 domain-containing protein</fullName>
    </recommendedName>
</protein>
<reference evidence="2 3" key="1">
    <citation type="submission" date="2023-11" db="EMBL/GenBank/DDBJ databases">
        <title>Halocaridina rubra genome assembly.</title>
        <authorList>
            <person name="Smith C."/>
        </authorList>
    </citation>
    <scope>NUCLEOTIDE SEQUENCE [LARGE SCALE GENOMIC DNA]</scope>
    <source>
        <strain evidence="2">EP-1</strain>
        <tissue evidence="2">Whole</tissue>
    </source>
</reference>
<sequence length="301" mass="34207">IGQLQSLRLLLNVIGEASRSFNMAEGGVEQDRHYIFGQQISVEEDLAHEFKGHRSISILDIPNLCLHSSTGSDRTRNSVSTSICGMLNSGLGGTVYLGVTDNGIVRGISLTRYQKDHIEASVKWTLDKFTPPVPENRYCVTFVPVSSSKTHSIQNFKEQPIDSKRREQPHHVGHPNYCWCDLDASALHSLGKMSMIYVIEIHIRPWDPHLMKELRNPLYSDAPPLPPLFLNEACGCFVRQTCRQPRLCLEDVRSLLVHRIQEHCYLKLSRLHEQYELLQQMAINHGLSSDISHQKEGKNVY</sequence>
<evidence type="ECO:0000313" key="3">
    <source>
        <dbReference type="Proteomes" id="UP001381693"/>
    </source>
</evidence>
<dbReference type="PANTHER" id="PTHR12155:SF41">
    <property type="entry name" value="SCHLAFEN ALBA-2 DOMAIN-CONTAINING PROTEIN"/>
    <property type="match status" value="1"/>
</dbReference>
<dbReference type="InterPro" id="IPR029684">
    <property type="entry name" value="Schlafen"/>
</dbReference>
<accession>A0AAN8X611</accession>
<keyword evidence="3" id="KW-1185">Reference proteome</keyword>
<dbReference type="InterPro" id="IPR007421">
    <property type="entry name" value="Schlafen_AlbA_2_dom"/>
</dbReference>
<gene>
    <name evidence="2" type="ORF">SK128_007101</name>
</gene>
<dbReference type="PANTHER" id="PTHR12155">
    <property type="entry name" value="SCHLAFEN"/>
    <property type="match status" value="1"/>
</dbReference>
<dbReference type="Pfam" id="PF04326">
    <property type="entry name" value="SLFN_AlbA_2"/>
    <property type="match status" value="1"/>
</dbReference>
<proteinExistence type="predicted"/>
<comment type="caution">
    <text evidence="2">The sequence shown here is derived from an EMBL/GenBank/DDBJ whole genome shotgun (WGS) entry which is preliminary data.</text>
</comment>
<evidence type="ECO:0000259" key="1">
    <source>
        <dbReference type="Pfam" id="PF04326"/>
    </source>
</evidence>
<organism evidence="2 3">
    <name type="scientific">Halocaridina rubra</name>
    <name type="common">Hawaiian red shrimp</name>
    <dbReference type="NCBI Taxonomy" id="373956"/>
    <lineage>
        <taxon>Eukaryota</taxon>
        <taxon>Metazoa</taxon>
        <taxon>Ecdysozoa</taxon>
        <taxon>Arthropoda</taxon>
        <taxon>Crustacea</taxon>
        <taxon>Multicrustacea</taxon>
        <taxon>Malacostraca</taxon>
        <taxon>Eumalacostraca</taxon>
        <taxon>Eucarida</taxon>
        <taxon>Decapoda</taxon>
        <taxon>Pleocyemata</taxon>
        <taxon>Caridea</taxon>
        <taxon>Atyoidea</taxon>
        <taxon>Atyidae</taxon>
        <taxon>Halocaridina</taxon>
    </lineage>
</organism>
<dbReference type="EMBL" id="JAXCGZ010009456">
    <property type="protein sequence ID" value="KAK7077207.1"/>
    <property type="molecule type" value="Genomic_DNA"/>
</dbReference>